<evidence type="ECO:0000313" key="2">
    <source>
        <dbReference type="Proteomes" id="UP001362999"/>
    </source>
</evidence>
<organism evidence="1 2">
    <name type="scientific">Favolaschia claudopus</name>
    <dbReference type="NCBI Taxonomy" id="2862362"/>
    <lineage>
        <taxon>Eukaryota</taxon>
        <taxon>Fungi</taxon>
        <taxon>Dikarya</taxon>
        <taxon>Basidiomycota</taxon>
        <taxon>Agaricomycotina</taxon>
        <taxon>Agaricomycetes</taxon>
        <taxon>Agaricomycetidae</taxon>
        <taxon>Agaricales</taxon>
        <taxon>Marasmiineae</taxon>
        <taxon>Mycenaceae</taxon>
        <taxon>Favolaschia</taxon>
    </lineage>
</organism>
<keyword evidence="2" id="KW-1185">Reference proteome</keyword>
<proteinExistence type="predicted"/>
<name>A0AAW0AL20_9AGAR</name>
<dbReference type="EMBL" id="JAWWNJ010000058">
    <property type="protein sequence ID" value="KAK7013662.1"/>
    <property type="molecule type" value="Genomic_DNA"/>
</dbReference>
<protein>
    <submittedName>
        <fullName evidence="1">Uncharacterized protein</fullName>
    </submittedName>
</protein>
<sequence length="369" mass="42101">MDYQYRLSSNQAEPHLESILEILLEHLVTLLRRLADFQMTSPYSNVSLPHDLSLYFLKPYFVRFKSAVFIACDKWWLCSCLTMELISSHVHSDSTGQILTAMWEVVADQRARFHTFSSPLTPTHPGQCMLEALRQITEHHQTISIIPLVQSAILSHASQSPQFQEFLPEHNEMKTKIPAYPTLAREDPSQDNEEEQTLSILEMRLIILARFISALDSQPYKMQETLSILSQFELPLASICFDPDPWTPIGVSRRQQLGFARSWTAALERESQEGVQATMVEIIVTCPLLQMYWDQSGTGFRWLNDREAAKLLVEGINIAERREDITWISKTRLATIREALRTVVDVHETQVEGEITESAIVTPGVDSGN</sequence>
<comment type="caution">
    <text evidence="1">The sequence shown here is derived from an EMBL/GenBank/DDBJ whole genome shotgun (WGS) entry which is preliminary data.</text>
</comment>
<dbReference type="Proteomes" id="UP001362999">
    <property type="component" value="Unassembled WGS sequence"/>
</dbReference>
<gene>
    <name evidence="1" type="ORF">R3P38DRAFT_2787951</name>
</gene>
<accession>A0AAW0AL20</accession>
<dbReference type="AlphaFoldDB" id="A0AAW0AL20"/>
<evidence type="ECO:0000313" key="1">
    <source>
        <dbReference type="EMBL" id="KAK7013662.1"/>
    </source>
</evidence>
<reference evidence="1 2" key="1">
    <citation type="journal article" date="2024" name="J Genomics">
        <title>Draft genome sequencing and assembly of Favolaschia claudopus CIRM-BRFM 2984 isolated from oak limbs.</title>
        <authorList>
            <person name="Navarro D."/>
            <person name="Drula E."/>
            <person name="Chaduli D."/>
            <person name="Cazenave R."/>
            <person name="Ahrendt S."/>
            <person name="Wang J."/>
            <person name="Lipzen A."/>
            <person name="Daum C."/>
            <person name="Barry K."/>
            <person name="Grigoriev I.V."/>
            <person name="Favel A."/>
            <person name="Rosso M.N."/>
            <person name="Martin F."/>
        </authorList>
    </citation>
    <scope>NUCLEOTIDE SEQUENCE [LARGE SCALE GENOMIC DNA]</scope>
    <source>
        <strain evidence="1 2">CIRM-BRFM 2984</strain>
    </source>
</reference>